<dbReference type="InterPro" id="IPR020846">
    <property type="entry name" value="MFS_dom"/>
</dbReference>
<accession>A0A1R3V956</accession>
<proteinExistence type="predicted"/>
<dbReference type="PANTHER" id="PTHR43124">
    <property type="entry name" value="PURINE EFFLUX PUMP PBUE"/>
    <property type="match status" value="1"/>
</dbReference>
<feature type="transmembrane region" description="Helical" evidence="6">
    <location>
        <begin position="60"/>
        <end position="80"/>
    </location>
</feature>
<evidence type="ECO:0000256" key="6">
    <source>
        <dbReference type="SAM" id="Phobius"/>
    </source>
</evidence>
<gene>
    <name evidence="8" type="ORF">BQ8794_190010</name>
</gene>
<keyword evidence="9" id="KW-1185">Reference proteome</keyword>
<evidence type="ECO:0000313" key="8">
    <source>
        <dbReference type="EMBL" id="SIT54876.1"/>
    </source>
</evidence>
<feature type="transmembrane region" description="Helical" evidence="6">
    <location>
        <begin position="344"/>
        <end position="366"/>
    </location>
</feature>
<dbReference type="RefSeq" id="WP_077376486.1">
    <property type="nucleotide sequence ID" value="NZ_FTPD01000011.1"/>
</dbReference>
<dbReference type="EMBL" id="FTPD01000011">
    <property type="protein sequence ID" value="SIT54876.1"/>
    <property type="molecule type" value="Genomic_DNA"/>
</dbReference>
<keyword evidence="3 6" id="KW-0812">Transmembrane</keyword>
<evidence type="ECO:0000313" key="9">
    <source>
        <dbReference type="Proteomes" id="UP000188388"/>
    </source>
</evidence>
<feature type="transmembrane region" description="Helical" evidence="6">
    <location>
        <begin position="224"/>
        <end position="243"/>
    </location>
</feature>
<dbReference type="InterPro" id="IPR036259">
    <property type="entry name" value="MFS_trans_sf"/>
</dbReference>
<dbReference type="InterPro" id="IPR011701">
    <property type="entry name" value="MFS"/>
</dbReference>
<feature type="transmembrane region" description="Helical" evidence="6">
    <location>
        <begin position="178"/>
        <end position="200"/>
    </location>
</feature>
<dbReference type="Gene3D" id="1.20.1250.20">
    <property type="entry name" value="MFS general substrate transporter like domains"/>
    <property type="match status" value="1"/>
</dbReference>
<feature type="transmembrane region" description="Helical" evidence="6">
    <location>
        <begin position="318"/>
        <end position="337"/>
    </location>
</feature>
<evidence type="ECO:0000256" key="5">
    <source>
        <dbReference type="ARBA" id="ARBA00023136"/>
    </source>
</evidence>
<keyword evidence="2" id="KW-1003">Cell membrane</keyword>
<dbReference type="Proteomes" id="UP000188388">
    <property type="component" value="Unassembled WGS sequence"/>
</dbReference>
<feature type="transmembrane region" description="Helical" evidence="6">
    <location>
        <begin position="92"/>
        <end position="110"/>
    </location>
</feature>
<sequence>MTDHLNIATSPVAIASSSKASPSLARLYWLALGTFAIGTEGFMIAPLLPEMASDLSVSLAGAGQLVTVFALTYALSSPVLTALTGSVDRRRLLIASMLAFAAANFVAWSAHDYTGLMTARILLALAAGLYMPSASALAGVVVGPKHRGTALAIVTGGSSLAVALGVPAGALVGSHFGWRLNFAAVGVMALIAAVGLISGLPRDITTRMPVASLRERLDVARRPAVLLALLGTMLWATGAFAVYTYLTSYLAAATGMAGTAVSAVLFAWGVAAVVGLRLGGRLSDHFGPLPVIAISLLVLTLAFASLSISPVLLPPAAVLPLILLAVVLWGVSAWAFYPAQQARLIGIAGTKVAPVALSLNASFQYLGFSMGAALGSLTVASISPLAIGWVGAGCVLASLSLVLATQPRAGSPALAAL</sequence>
<dbReference type="CDD" id="cd17324">
    <property type="entry name" value="MFS_NepI_like"/>
    <property type="match status" value="1"/>
</dbReference>
<feature type="transmembrane region" description="Helical" evidence="6">
    <location>
        <begin position="150"/>
        <end position="172"/>
    </location>
</feature>
<reference evidence="9" key="1">
    <citation type="submission" date="2017-01" db="EMBL/GenBank/DDBJ databases">
        <authorList>
            <person name="Brunel B."/>
        </authorList>
    </citation>
    <scope>NUCLEOTIDE SEQUENCE [LARGE SCALE GENOMIC DNA]</scope>
</reference>
<dbReference type="PROSITE" id="PS50850">
    <property type="entry name" value="MFS"/>
    <property type="match status" value="1"/>
</dbReference>
<dbReference type="GO" id="GO:0005886">
    <property type="term" value="C:plasma membrane"/>
    <property type="evidence" value="ECO:0007669"/>
    <property type="project" value="UniProtKB-SubCell"/>
</dbReference>
<dbReference type="STRING" id="1631249.BQ8794_190010"/>
<dbReference type="GO" id="GO:0022857">
    <property type="term" value="F:transmembrane transporter activity"/>
    <property type="evidence" value="ECO:0007669"/>
    <property type="project" value="InterPro"/>
</dbReference>
<keyword evidence="4 6" id="KW-1133">Transmembrane helix</keyword>
<dbReference type="PANTHER" id="PTHR43124:SF10">
    <property type="entry name" value="PURINE EFFLUX PUMP PBUE"/>
    <property type="match status" value="1"/>
</dbReference>
<name>A0A1R3V956_9HYPH</name>
<feature type="transmembrane region" description="Helical" evidence="6">
    <location>
        <begin position="27"/>
        <end position="48"/>
    </location>
</feature>
<evidence type="ECO:0000256" key="3">
    <source>
        <dbReference type="ARBA" id="ARBA00022692"/>
    </source>
</evidence>
<keyword evidence="5 6" id="KW-0472">Membrane</keyword>
<evidence type="ECO:0000256" key="4">
    <source>
        <dbReference type="ARBA" id="ARBA00022989"/>
    </source>
</evidence>
<organism evidence="8 9">
    <name type="scientific">Mesorhizobium prunaredense</name>
    <dbReference type="NCBI Taxonomy" id="1631249"/>
    <lineage>
        <taxon>Bacteria</taxon>
        <taxon>Pseudomonadati</taxon>
        <taxon>Pseudomonadota</taxon>
        <taxon>Alphaproteobacteria</taxon>
        <taxon>Hyphomicrobiales</taxon>
        <taxon>Phyllobacteriaceae</taxon>
        <taxon>Mesorhizobium</taxon>
    </lineage>
</organism>
<evidence type="ECO:0000256" key="2">
    <source>
        <dbReference type="ARBA" id="ARBA00022475"/>
    </source>
</evidence>
<comment type="subcellular location">
    <subcellularLocation>
        <location evidence="1">Cell membrane</location>
        <topology evidence="1">Multi-pass membrane protein</topology>
    </subcellularLocation>
</comment>
<feature type="transmembrane region" description="Helical" evidence="6">
    <location>
        <begin position="122"/>
        <end position="143"/>
    </location>
</feature>
<dbReference type="AlphaFoldDB" id="A0A1R3V956"/>
<dbReference type="SUPFAM" id="SSF103473">
    <property type="entry name" value="MFS general substrate transporter"/>
    <property type="match status" value="1"/>
</dbReference>
<evidence type="ECO:0000256" key="1">
    <source>
        <dbReference type="ARBA" id="ARBA00004651"/>
    </source>
</evidence>
<evidence type="ECO:0000259" key="7">
    <source>
        <dbReference type="PROSITE" id="PS50850"/>
    </source>
</evidence>
<dbReference type="InterPro" id="IPR050189">
    <property type="entry name" value="MFS_Efflux_Transporters"/>
</dbReference>
<protein>
    <submittedName>
        <fullName evidence="8">Major facilitator superfamily MFS_1</fullName>
    </submittedName>
</protein>
<dbReference type="Pfam" id="PF07690">
    <property type="entry name" value="MFS_1"/>
    <property type="match status" value="1"/>
</dbReference>
<feature type="domain" description="Major facilitator superfamily (MFS) profile" evidence="7">
    <location>
        <begin position="26"/>
        <end position="410"/>
    </location>
</feature>
<feature type="transmembrane region" description="Helical" evidence="6">
    <location>
        <begin position="249"/>
        <end position="274"/>
    </location>
</feature>
<feature type="transmembrane region" description="Helical" evidence="6">
    <location>
        <begin position="286"/>
        <end position="306"/>
    </location>
</feature>
<feature type="transmembrane region" description="Helical" evidence="6">
    <location>
        <begin position="386"/>
        <end position="404"/>
    </location>
</feature>